<dbReference type="InterPro" id="IPR011990">
    <property type="entry name" value="TPR-like_helical_dom_sf"/>
</dbReference>
<dbReference type="GO" id="GO:0009451">
    <property type="term" value="P:RNA modification"/>
    <property type="evidence" value="ECO:0007669"/>
    <property type="project" value="InterPro"/>
</dbReference>
<dbReference type="PROSITE" id="PS51375">
    <property type="entry name" value="PPR"/>
    <property type="match status" value="2"/>
</dbReference>
<dbReference type="InterPro" id="IPR032867">
    <property type="entry name" value="DYW_dom"/>
</dbReference>
<evidence type="ECO:0000313" key="5">
    <source>
        <dbReference type="EMBL" id="KCW73664.1"/>
    </source>
</evidence>
<dbReference type="NCBIfam" id="TIGR00756">
    <property type="entry name" value="PPR"/>
    <property type="match status" value="2"/>
</dbReference>
<sequence length="328" mass="37746">MIVGCVQAGCLGDASKLFNEMPVRDAICWNIMIKGCRDCGDLMTVEELFDEMPEPSVVSWTALSGQRDFSEEMPIRDLAAWNAMLHGYREDGRVDNAVKLFEKMPSQNVISWTSMIAGLDQNVKSEEALIVIERMFNGVWECGHMHYSSNWLCFKSRHEDGLKVFSDRMRTSVLPDQSSFCYLCFNINFYASTNNWGDILRLRVTMRDRGIVKQPSSSRVSIKGQKHLFHSSDKSRPLSESIYWKLDWLKMKLKELGYVPDKIFSLHDIKDKQKEESLSYHSERLAVPFALISTVEDGMVTVMRIFTFVGIVVLQFDLLQRLLIVRLL</sequence>
<comment type="similarity">
    <text evidence="1">Belongs to the PPR family. PCMP-H subfamily.</text>
</comment>
<feature type="domain" description="DYW" evidence="4">
    <location>
        <begin position="257"/>
        <end position="304"/>
    </location>
</feature>
<proteinExistence type="inferred from homology"/>
<name>A0A059C5Z4_EUCGR</name>
<dbReference type="PANTHER" id="PTHR47926">
    <property type="entry name" value="PENTATRICOPEPTIDE REPEAT-CONTAINING PROTEIN"/>
    <property type="match status" value="1"/>
</dbReference>
<evidence type="ECO:0000256" key="1">
    <source>
        <dbReference type="ARBA" id="ARBA00006643"/>
    </source>
</evidence>
<dbReference type="GO" id="GO:0003723">
    <property type="term" value="F:RNA binding"/>
    <property type="evidence" value="ECO:0007669"/>
    <property type="project" value="InterPro"/>
</dbReference>
<keyword evidence="2" id="KW-0677">Repeat</keyword>
<dbReference type="PANTHER" id="PTHR47926:SF468">
    <property type="entry name" value="PENTATRICOPEPTIDE REPEAT-CONTAINING PROTEIN"/>
    <property type="match status" value="1"/>
</dbReference>
<dbReference type="Gene3D" id="1.25.40.10">
    <property type="entry name" value="Tetratricopeptide repeat domain"/>
    <property type="match status" value="2"/>
</dbReference>
<dbReference type="InterPro" id="IPR002885">
    <property type="entry name" value="PPR_rpt"/>
</dbReference>
<dbReference type="GO" id="GO:0008270">
    <property type="term" value="F:zinc ion binding"/>
    <property type="evidence" value="ECO:0007669"/>
    <property type="project" value="InterPro"/>
</dbReference>
<gene>
    <name evidence="5" type="ORF">EUGRSUZ_E02250</name>
</gene>
<accession>A0A059C5Z4</accession>
<evidence type="ECO:0000259" key="4">
    <source>
        <dbReference type="Pfam" id="PF14432"/>
    </source>
</evidence>
<dbReference type="Gramene" id="KCW73664">
    <property type="protein sequence ID" value="KCW73664"/>
    <property type="gene ID" value="EUGRSUZ_E02250"/>
</dbReference>
<organism evidence="5">
    <name type="scientific">Eucalyptus grandis</name>
    <name type="common">Flooded gum</name>
    <dbReference type="NCBI Taxonomy" id="71139"/>
    <lineage>
        <taxon>Eukaryota</taxon>
        <taxon>Viridiplantae</taxon>
        <taxon>Streptophyta</taxon>
        <taxon>Embryophyta</taxon>
        <taxon>Tracheophyta</taxon>
        <taxon>Spermatophyta</taxon>
        <taxon>Magnoliopsida</taxon>
        <taxon>eudicotyledons</taxon>
        <taxon>Gunneridae</taxon>
        <taxon>Pentapetalae</taxon>
        <taxon>rosids</taxon>
        <taxon>malvids</taxon>
        <taxon>Myrtales</taxon>
        <taxon>Myrtaceae</taxon>
        <taxon>Myrtoideae</taxon>
        <taxon>Eucalypteae</taxon>
        <taxon>Eucalyptus</taxon>
    </lineage>
</organism>
<dbReference type="InterPro" id="IPR046960">
    <property type="entry name" value="PPR_At4g14850-like_plant"/>
</dbReference>
<reference evidence="5" key="1">
    <citation type="submission" date="2013-07" db="EMBL/GenBank/DDBJ databases">
        <title>The genome of Eucalyptus grandis.</title>
        <authorList>
            <person name="Schmutz J."/>
            <person name="Hayes R."/>
            <person name="Myburg A."/>
            <person name="Tuskan G."/>
            <person name="Grattapaglia D."/>
            <person name="Rokhsar D.S."/>
        </authorList>
    </citation>
    <scope>NUCLEOTIDE SEQUENCE</scope>
    <source>
        <tissue evidence="5">Leaf extractions</tissue>
    </source>
</reference>
<evidence type="ECO:0000256" key="3">
    <source>
        <dbReference type="PROSITE-ProRule" id="PRU00708"/>
    </source>
</evidence>
<evidence type="ECO:0000256" key="2">
    <source>
        <dbReference type="ARBA" id="ARBA00022737"/>
    </source>
</evidence>
<dbReference type="InParanoid" id="A0A059C5Z4"/>
<dbReference type="OMA" id="PERNFAT"/>
<feature type="repeat" description="PPR" evidence="3">
    <location>
        <begin position="77"/>
        <end position="111"/>
    </location>
</feature>
<dbReference type="Pfam" id="PF01535">
    <property type="entry name" value="PPR"/>
    <property type="match status" value="3"/>
</dbReference>
<dbReference type="AlphaFoldDB" id="A0A059C5Z4"/>
<dbReference type="Pfam" id="PF14432">
    <property type="entry name" value="DYW_deaminase"/>
    <property type="match status" value="1"/>
</dbReference>
<protein>
    <recommendedName>
        <fullName evidence="4">DYW domain-containing protein</fullName>
    </recommendedName>
</protein>
<feature type="repeat" description="PPR" evidence="3">
    <location>
        <begin position="25"/>
        <end position="59"/>
    </location>
</feature>
<dbReference type="EMBL" id="KK198757">
    <property type="protein sequence ID" value="KCW73664.1"/>
    <property type="molecule type" value="Genomic_DNA"/>
</dbReference>